<evidence type="ECO:0000256" key="1">
    <source>
        <dbReference type="ARBA" id="ARBA00023015"/>
    </source>
</evidence>
<dbReference type="STRING" id="686624.SAMN04488242_2886"/>
<name>A0A1G9N1C2_9ACTN</name>
<dbReference type="InterPro" id="IPR000524">
    <property type="entry name" value="Tscrpt_reg_HTH_GntR"/>
</dbReference>
<dbReference type="SUPFAM" id="SSF46785">
    <property type="entry name" value="Winged helix' DNA-binding domain"/>
    <property type="match status" value="1"/>
</dbReference>
<dbReference type="SUPFAM" id="SSF53822">
    <property type="entry name" value="Periplasmic binding protein-like I"/>
    <property type="match status" value="1"/>
</dbReference>
<evidence type="ECO:0000313" key="6">
    <source>
        <dbReference type="Proteomes" id="UP000199475"/>
    </source>
</evidence>
<evidence type="ECO:0000256" key="3">
    <source>
        <dbReference type="ARBA" id="ARBA00023163"/>
    </source>
</evidence>
<keyword evidence="6" id="KW-1185">Reference proteome</keyword>
<dbReference type="Pfam" id="PF13377">
    <property type="entry name" value="Peripla_BP_3"/>
    <property type="match status" value="1"/>
</dbReference>
<evidence type="ECO:0000256" key="2">
    <source>
        <dbReference type="ARBA" id="ARBA00023125"/>
    </source>
</evidence>
<keyword evidence="3" id="KW-0804">Transcription</keyword>
<proteinExistence type="predicted"/>
<keyword evidence="2 5" id="KW-0238">DNA-binding</keyword>
<dbReference type="EMBL" id="FNGP01000006">
    <property type="protein sequence ID" value="SDL80366.1"/>
    <property type="molecule type" value="Genomic_DNA"/>
</dbReference>
<dbReference type="PANTHER" id="PTHR30146:SF109">
    <property type="entry name" value="HTH-TYPE TRANSCRIPTIONAL REGULATOR GALS"/>
    <property type="match status" value="1"/>
</dbReference>
<dbReference type="InterPro" id="IPR036390">
    <property type="entry name" value="WH_DNA-bd_sf"/>
</dbReference>
<dbReference type="AlphaFoldDB" id="A0A1G9N1C2"/>
<accession>A0A1G9N1C2</accession>
<dbReference type="GO" id="GO:0000976">
    <property type="term" value="F:transcription cis-regulatory region binding"/>
    <property type="evidence" value="ECO:0007669"/>
    <property type="project" value="TreeGrafter"/>
</dbReference>
<keyword evidence="1" id="KW-0805">Transcription regulation</keyword>
<dbReference type="SMART" id="SM00345">
    <property type="entry name" value="HTH_GNTR"/>
    <property type="match status" value="1"/>
</dbReference>
<gene>
    <name evidence="5" type="ORF">SAMN04488242_2886</name>
</gene>
<dbReference type="PRINTS" id="PR00035">
    <property type="entry name" value="HTHGNTR"/>
</dbReference>
<organism evidence="5 6">
    <name type="scientific">Tessaracoccus oleiagri</name>
    <dbReference type="NCBI Taxonomy" id="686624"/>
    <lineage>
        <taxon>Bacteria</taxon>
        <taxon>Bacillati</taxon>
        <taxon>Actinomycetota</taxon>
        <taxon>Actinomycetes</taxon>
        <taxon>Propionibacteriales</taxon>
        <taxon>Propionibacteriaceae</taxon>
        <taxon>Tessaracoccus</taxon>
    </lineage>
</organism>
<dbReference type="Pfam" id="PF00392">
    <property type="entry name" value="GntR"/>
    <property type="match status" value="1"/>
</dbReference>
<evidence type="ECO:0000259" key="4">
    <source>
        <dbReference type="PROSITE" id="PS50949"/>
    </source>
</evidence>
<protein>
    <submittedName>
        <fullName evidence="5">DNA-binding transcriptional regulator, LacI/PurR family</fullName>
    </submittedName>
</protein>
<dbReference type="Proteomes" id="UP000199475">
    <property type="component" value="Unassembled WGS sequence"/>
</dbReference>
<dbReference type="RefSeq" id="WP_093253655.1">
    <property type="nucleotide sequence ID" value="NZ_FNGP01000006.1"/>
</dbReference>
<dbReference type="CDD" id="cd06267">
    <property type="entry name" value="PBP1_LacI_sugar_binding-like"/>
    <property type="match status" value="1"/>
</dbReference>
<dbReference type="OrthoDB" id="59108at2"/>
<dbReference type="CDD" id="cd07377">
    <property type="entry name" value="WHTH_GntR"/>
    <property type="match status" value="1"/>
</dbReference>
<dbReference type="InterPro" id="IPR036388">
    <property type="entry name" value="WH-like_DNA-bd_sf"/>
</dbReference>
<feature type="domain" description="HTH gntR-type" evidence="4">
    <location>
        <begin position="9"/>
        <end position="77"/>
    </location>
</feature>
<sequence>MKTQPAVKDLKYETLATTLRRDIRAGVWAVGAKIPTEKQLMESTGMSLTTVRRALQLLTEEGWLRRQRGAGSFVAPWIQKRERSTYLIGVMVPETRQYYDRVIHGIQDQLASTRAGSTLLATYEWDPDREMEALQTLLEAGVDGLILTPTLPDGGRSASLISEIGRLPVPVVLAERQFSAPGLGQVLEHVVSDHAGGAFDAIRHLHGLGHSRIGLAYRKGTNTTAGVLEGYRAACETMGIDPWEWELSEPPVGHSVSTDEILPLATSLVEARLSAVLVFGDREAITLQNELRRRGSRIPEDLAMVSYDDETADIAAVPLTAVAPPKYQLGKLTADVLVRRLREGNSSALEQIRLRPVLVVRESCGAAQAGASAAKT</sequence>
<dbReference type="PROSITE" id="PS50949">
    <property type="entry name" value="HTH_GNTR"/>
    <property type="match status" value="1"/>
</dbReference>
<dbReference type="Gene3D" id="3.40.50.2300">
    <property type="match status" value="2"/>
</dbReference>
<reference evidence="5 6" key="1">
    <citation type="submission" date="2016-10" db="EMBL/GenBank/DDBJ databases">
        <authorList>
            <person name="de Groot N.N."/>
        </authorList>
    </citation>
    <scope>NUCLEOTIDE SEQUENCE [LARGE SCALE GENOMIC DNA]</scope>
    <source>
        <strain evidence="5 6">CGMCC 1.9159</strain>
    </source>
</reference>
<dbReference type="InterPro" id="IPR028082">
    <property type="entry name" value="Peripla_BP_I"/>
</dbReference>
<dbReference type="InterPro" id="IPR046335">
    <property type="entry name" value="LacI/GalR-like_sensor"/>
</dbReference>
<dbReference type="GO" id="GO:0003700">
    <property type="term" value="F:DNA-binding transcription factor activity"/>
    <property type="evidence" value="ECO:0007669"/>
    <property type="project" value="InterPro"/>
</dbReference>
<dbReference type="Gene3D" id="1.10.10.10">
    <property type="entry name" value="Winged helix-like DNA-binding domain superfamily/Winged helix DNA-binding domain"/>
    <property type="match status" value="1"/>
</dbReference>
<dbReference type="PANTHER" id="PTHR30146">
    <property type="entry name" value="LACI-RELATED TRANSCRIPTIONAL REPRESSOR"/>
    <property type="match status" value="1"/>
</dbReference>
<evidence type="ECO:0000313" key="5">
    <source>
        <dbReference type="EMBL" id="SDL80366.1"/>
    </source>
</evidence>